<organism evidence="1 2">
    <name type="scientific">Paraburkholderia unamae</name>
    <dbReference type="NCBI Taxonomy" id="219649"/>
    <lineage>
        <taxon>Bacteria</taxon>
        <taxon>Pseudomonadati</taxon>
        <taxon>Pseudomonadota</taxon>
        <taxon>Betaproteobacteria</taxon>
        <taxon>Burkholderiales</taxon>
        <taxon>Burkholderiaceae</taxon>
        <taxon>Paraburkholderia</taxon>
    </lineage>
</organism>
<evidence type="ECO:0000313" key="1">
    <source>
        <dbReference type="EMBL" id="PVX76420.1"/>
    </source>
</evidence>
<reference evidence="1 2" key="1">
    <citation type="submission" date="2018-05" db="EMBL/GenBank/DDBJ databases">
        <title>Genomic Encyclopedia of Type Strains, Phase IV (KMG-V): Genome sequencing to study the core and pangenomes of soil and plant-associated prokaryotes.</title>
        <authorList>
            <person name="Whitman W."/>
        </authorList>
    </citation>
    <scope>NUCLEOTIDE SEQUENCE [LARGE SCALE GENOMIC DNA]</scope>
    <source>
        <strain evidence="1 2">SCZa-39</strain>
    </source>
</reference>
<name>A0ABX5KGP8_9BURK</name>
<comment type="caution">
    <text evidence="1">The sequence shown here is derived from an EMBL/GenBank/DDBJ whole genome shotgun (WGS) entry which is preliminary data.</text>
</comment>
<protein>
    <submittedName>
        <fullName evidence="1">Uncharacterized protein</fullName>
    </submittedName>
</protein>
<evidence type="ECO:0000313" key="2">
    <source>
        <dbReference type="Proteomes" id="UP000245712"/>
    </source>
</evidence>
<dbReference type="Proteomes" id="UP000245712">
    <property type="component" value="Unassembled WGS sequence"/>
</dbReference>
<accession>A0ABX5KGP8</accession>
<gene>
    <name evidence="1" type="ORF">C7402_116205</name>
</gene>
<sequence>MRQEMGFVPVSIRHLAEFDDLIFTAKWPIFKVNFFKSVQRSAKSSIEQVAQ</sequence>
<keyword evidence="2" id="KW-1185">Reference proteome</keyword>
<proteinExistence type="predicted"/>
<dbReference type="EMBL" id="QEOB01000016">
    <property type="protein sequence ID" value="PVX76420.1"/>
    <property type="molecule type" value="Genomic_DNA"/>
</dbReference>